<name>A0A382M024_9ZZZZ</name>
<dbReference type="AlphaFoldDB" id="A0A382M024"/>
<sequence length="129" mass="15055">HILLVDILYRERLEGQSSAFKSLDEILHQDFQSLSAHQVEEDQRWIELTKEIDAGRMDETIKFWTLLDKPDLWEVPKHIYFTNLCQHQSHHRGHVHNMVNQTGIEPPSIGYIEFRIETDGSFVTTPSSG</sequence>
<evidence type="ECO:0000256" key="1">
    <source>
        <dbReference type="ARBA" id="ARBA00022723"/>
    </source>
</evidence>
<dbReference type="SUPFAM" id="SSF109854">
    <property type="entry name" value="DinB/YfiT-like putative metalloenzymes"/>
    <property type="match status" value="1"/>
</dbReference>
<evidence type="ECO:0000313" key="2">
    <source>
        <dbReference type="EMBL" id="SVC40692.1"/>
    </source>
</evidence>
<organism evidence="2">
    <name type="scientific">marine metagenome</name>
    <dbReference type="NCBI Taxonomy" id="408172"/>
    <lineage>
        <taxon>unclassified sequences</taxon>
        <taxon>metagenomes</taxon>
        <taxon>ecological metagenomes</taxon>
    </lineage>
</organism>
<dbReference type="Pfam" id="PF05163">
    <property type="entry name" value="DinB"/>
    <property type="match status" value="1"/>
</dbReference>
<dbReference type="InterPro" id="IPR007837">
    <property type="entry name" value="DinB"/>
</dbReference>
<proteinExistence type="predicted"/>
<gene>
    <name evidence="2" type="ORF">METZ01_LOCUS293546</name>
</gene>
<feature type="non-terminal residue" evidence="2">
    <location>
        <position position="1"/>
    </location>
</feature>
<dbReference type="EMBL" id="UINC01089522">
    <property type="protein sequence ID" value="SVC40692.1"/>
    <property type="molecule type" value="Genomic_DNA"/>
</dbReference>
<dbReference type="InterPro" id="IPR034660">
    <property type="entry name" value="DinB/YfiT-like"/>
</dbReference>
<protein>
    <recommendedName>
        <fullName evidence="3">DinB-like domain-containing protein</fullName>
    </recommendedName>
</protein>
<dbReference type="Gene3D" id="1.20.120.450">
    <property type="entry name" value="dinb family like domain"/>
    <property type="match status" value="1"/>
</dbReference>
<reference evidence="2" key="1">
    <citation type="submission" date="2018-05" db="EMBL/GenBank/DDBJ databases">
        <authorList>
            <person name="Lanie J.A."/>
            <person name="Ng W.-L."/>
            <person name="Kazmierczak K.M."/>
            <person name="Andrzejewski T.M."/>
            <person name="Davidsen T.M."/>
            <person name="Wayne K.J."/>
            <person name="Tettelin H."/>
            <person name="Glass J.I."/>
            <person name="Rusch D."/>
            <person name="Podicherti R."/>
            <person name="Tsui H.-C.T."/>
            <person name="Winkler M.E."/>
        </authorList>
    </citation>
    <scope>NUCLEOTIDE SEQUENCE</scope>
</reference>
<keyword evidence="1" id="KW-0479">Metal-binding</keyword>
<evidence type="ECO:0008006" key="3">
    <source>
        <dbReference type="Google" id="ProtNLM"/>
    </source>
</evidence>
<dbReference type="GO" id="GO:0046872">
    <property type="term" value="F:metal ion binding"/>
    <property type="evidence" value="ECO:0007669"/>
    <property type="project" value="UniProtKB-KW"/>
</dbReference>
<accession>A0A382M024</accession>